<dbReference type="Proteomes" id="UP000002281">
    <property type="component" value="Chromosome 27"/>
</dbReference>
<accession>A0A3Q2GSZ3</accession>
<dbReference type="GO" id="GO:0019731">
    <property type="term" value="P:antibacterial humoral response"/>
    <property type="evidence" value="ECO:0000318"/>
    <property type="project" value="GO_Central"/>
</dbReference>
<evidence type="ECO:0000256" key="2">
    <source>
        <dbReference type="ARBA" id="ARBA00006519"/>
    </source>
</evidence>
<dbReference type="Ensembl" id="ENSECAT00000063457.1">
    <property type="protein sequence ID" value="ENSECAP00000023690.1"/>
    <property type="gene ID" value="ENSECAG00000039434.1"/>
</dbReference>
<comment type="subcellular location">
    <subcellularLocation>
        <location evidence="1">Secreted</location>
    </subcellularLocation>
</comment>
<dbReference type="PANTHER" id="PTHR11876:SF28">
    <property type="entry name" value="ALPHA-DEFENSIN 1"/>
    <property type="match status" value="1"/>
</dbReference>
<evidence type="ECO:0000256" key="8">
    <source>
        <dbReference type="ARBA" id="ARBA00023157"/>
    </source>
</evidence>
<dbReference type="SMART" id="SM01418">
    <property type="entry name" value="Defensin_propep"/>
    <property type="match status" value="1"/>
</dbReference>
<keyword evidence="4" id="KW-0929">Antimicrobial</keyword>
<dbReference type="GO" id="GO:0005615">
    <property type="term" value="C:extracellular space"/>
    <property type="evidence" value="ECO:0000318"/>
    <property type="project" value="GO_Central"/>
</dbReference>
<dbReference type="PROSITE" id="PS00269">
    <property type="entry name" value="DEFENSIN"/>
    <property type="match status" value="1"/>
</dbReference>
<dbReference type="InterPro" id="IPR006081">
    <property type="entry name" value="Alpha-defensin_C"/>
</dbReference>
<keyword evidence="6" id="KW-0211">Defensin</keyword>
<name>A0A3Q2GSZ3_HORSE</name>
<reference evidence="12" key="3">
    <citation type="submission" date="2025-09" db="UniProtKB">
        <authorList>
            <consortium name="Ensembl"/>
        </authorList>
    </citation>
    <scope>IDENTIFICATION</scope>
    <source>
        <strain evidence="12">Thoroughbred</strain>
    </source>
</reference>
<evidence type="ECO:0000256" key="3">
    <source>
        <dbReference type="ARBA" id="ARBA00022525"/>
    </source>
</evidence>
<evidence type="ECO:0000256" key="10">
    <source>
        <dbReference type="SAM" id="SignalP"/>
    </source>
</evidence>
<dbReference type="GO" id="GO:0045087">
    <property type="term" value="P:innate immune response"/>
    <property type="evidence" value="ECO:0000318"/>
    <property type="project" value="GO_Central"/>
</dbReference>
<dbReference type="Pfam" id="PF00879">
    <property type="entry name" value="Defensin_propep"/>
    <property type="match status" value="1"/>
</dbReference>
<gene>
    <name evidence="12" type="primary">DEFA16</name>
</gene>
<dbReference type="InterPro" id="IPR002366">
    <property type="entry name" value="Alpha-defensin_N"/>
</dbReference>
<evidence type="ECO:0000256" key="6">
    <source>
        <dbReference type="ARBA" id="ARBA00022940"/>
    </source>
</evidence>
<keyword evidence="7" id="KW-0044">Antibiotic</keyword>
<feature type="region of interest" description="Disordered" evidence="9">
    <location>
        <begin position="73"/>
        <end position="95"/>
    </location>
</feature>
<feature type="domain" description="Mammalian defensins" evidence="11">
    <location>
        <begin position="65"/>
        <end position="93"/>
    </location>
</feature>
<evidence type="ECO:0000259" key="11">
    <source>
        <dbReference type="PROSITE" id="PS00269"/>
    </source>
</evidence>
<keyword evidence="3" id="KW-0964">Secreted</keyword>
<dbReference type="InterPro" id="IPR016327">
    <property type="entry name" value="Alpha-defensin"/>
</dbReference>
<dbReference type="GO" id="GO:0061844">
    <property type="term" value="P:antimicrobial humoral immune response mediated by antimicrobial peptide"/>
    <property type="evidence" value="ECO:0000318"/>
    <property type="project" value="GO_Central"/>
</dbReference>
<dbReference type="GO" id="GO:0050830">
    <property type="term" value="P:defense response to Gram-positive bacterium"/>
    <property type="evidence" value="ECO:0000318"/>
    <property type="project" value="GO_Central"/>
</dbReference>
<dbReference type="PANTHER" id="PTHR11876">
    <property type="entry name" value="ALPHA-DEFENSIN 1"/>
    <property type="match status" value="1"/>
</dbReference>
<protein>
    <submittedName>
        <fullName evidence="12">Paneth cell-specific alpha-defensin 16</fullName>
    </submittedName>
</protein>
<dbReference type="OMA" id="RCHSHER"/>
<evidence type="ECO:0000256" key="9">
    <source>
        <dbReference type="SAM" id="MobiDB-lite"/>
    </source>
</evidence>
<evidence type="ECO:0000256" key="5">
    <source>
        <dbReference type="ARBA" id="ARBA00022729"/>
    </source>
</evidence>
<dbReference type="PIRSF" id="PIRSF001875">
    <property type="entry name" value="Alpha-defensin"/>
    <property type="match status" value="1"/>
</dbReference>
<dbReference type="GO" id="GO:0050829">
    <property type="term" value="P:defense response to Gram-negative bacterium"/>
    <property type="evidence" value="ECO:0000318"/>
    <property type="project" value="GO_Central"/>
</dbReference>
<keyword evidence="13" id="KW-1185">Reference proteome</keyword>
<feature type="chain" id="PRO_5018544643" evidence="10">
    <location>
        <begin position="20"/>
        <end position="95"/>
    </location>
</feature>
<feature type="signal peptide" evidence="10">
    <location>
        <begin position="1"/>
        <end position="19"/>
    </location>
</feature>
<keyword evidence="8" id="KW-1015">Disulfide bond</keyword>
<evidence type="ECO:0000256" key="1">
    <source>
        <dbReference type="ARBA" id="ARBA00004613"/>
    </source>
</evidence>
<evidence type="ECO:0000313" key="12">
    <source>
        <dbReference type="Ensembl" id="ENSECAP00000023690.1"/>
    </source>
</evidence>
<dbReference type="AlphaFoldDB" id="A0A3Q2GSZ3"/>
<dbReference type="GO" id="GO:0140911">
    <property type="term" value="F:pore-forming activity"/>
    <property type="evidence" value="ECO:0000318"/>
    <property type="project" value="GO_Central"/>
</dbReference>
<sequence length="95" mass="10500">MRTLALLAALLVFALQAQTEPLGDTDDQLPAQDQPGSEVQQMTISFEGGERSAREASGHQSIHFCICRYGRCHSHERSSGSCPQISSRHKRCCLR</sequence>
<dbReference type="PaxDb" id="9796-ENSECAP00000023690"/>
<reference evidence="12 13" key="1">
    <citation type="journal article" date="2009" name="Science">
        <title>Genome sequence, comparative analysis, and population genetics of the domestic horse.</title>
        <authorList>
            <consortium name="Broad Institute Genome Sequencing Platform"/>
            <consortium name="Broad Institute Whole Genome Assembly Team"/>
            <person name="Wade C.M."/>
            <person name="Giulotto E."/>
            <person name="Sigurdsson S."/>
            <person name="Zoli M."/>
            <person name="Gnerre S."/>
            <person name="Imsland F."/>
            <person name="Lear T.L."/>
            <person name="Adelson D.L."/>
            <person name="Bailey E."/>
            <person name="Bellone R.R."/>
            <person name="Bloecker H."/>
            <person name="Distl O."/>
            <person name="Edgar R.C."/>
            <person name="Garber M."/>
            <person name="Leeb T."/>
            <person name="Mauceli E."/>
            <person name="MacLeod J.N."/>
            <person name="Penedo M.C.T."/>
            <person name="Raison J.M."/>
            <person name="Sharpe T."/>
            <person name="Vogel J."/>
            <person name="Andersson L."/>
            <person name="Antczak D.F."/>
            <person name="Biagi T."/>
            <person name="Binns M.M."/>
            <person name="Chowdhary B.P."/>
            <person name="Coleman S.J."/>
            <person name="Della Valle G."/>
            <person name="Fryc S."/>
            <person name="Guerin G."/>
            <person name="Hasegawa T."/>
            <person name="Hill E.W."/>
            <person name="Jurka J."/>
            <person name="Kiialainen A."/>
            <person name="Lindgren G."/>
            <person name="Liu J."/>
            <person name="Magnani E."/>
            <person name="Mickelson J.R."/>
            <person name="Murray J."/>
            <person name="Nergadze S.G."/>
            <person name="Onofrio R."/>
            <person name="Pedroni S."/>
            <person name="Piras M.F."/>
            <person name="Raudsepp T."/>
            <person name="Rocchi M."/>
            <person name="Roeed K.H."/>
            <person name="Ryder O.A."/>
            <person name="Searle S."/>
            <person name="Skow L."/>
            <person name="Swinburne J.E."/>
            <person name="Syvaenen A.C."/>
            <person name="Tozaki T."/>
            <person name="Valberg S.J."/>
            <person name="Vaudin M."/>
            <person name="White J.R."/>
            <person name="Zody M.C."/>
            <person name="Lander E.S."/>
            <person name="Lindblad-Toh K."/>
        </authorList>
    </citation>
    <scope>NUCLEOTIDE SEQUENCE [LARGE SCALE GENOMIC DNA]</scope>
    <source>
        <strain evidence="12 13">Thoroughbred</strain>
    </source>
</reference>
<evidence type="ECO:0000256" key="4">
    <source>
        <dbReference type="ARBA" id="ARBA00022529"/>
    </source>
</evidence>
<proteinExistence type="inferred from homology"/>
<dbReference type="InParanoid" id="A0A3Q2GSZ3"/>
<comment type="similarity">
    <text evidence="2">Belongs to the alpha-defensin family.</text>
</comment>
<evidence type="ECO:0000313" key="13">
    <source>
        <dbReference type="Proteomes" id="UP000002281"/>
    </source>
</evidence>
<organism evidence="12 13">
    <name type="scientific">Equus caballus</name>
    <name type="common">Horse</name>
    <dbReference type="NCBI Taxonomy" id="9796"/>
    <lineage>
        <taxon>Eukaryota</taxon>
        <taxon>Metazoa</taxon>
        <taxon>Chordata</taxon>
        <taxon>Craniata</taxon>
        <taxon>Vertebrata</taxon>
        <taxon>Euteleostomi</taxon>
        <taxon>Mammalia</taxon>
        <taxon>Eutheria</taxon>
        <taxon>Laurasiatheria</taxon>
        <taxon>Perissodactyla</taxon>
        <taxon>Equidae</taxon>
        <taxon>Equus</taxon>
    </lineage>
</organism>
<dbReference type="GeneTree" id="ENSGT00940000153268"/>
<evidence type="ECO:0000256" key="7">
    <source>
        <dbReference type="ARBA" id="ARBA00023022"/>
    </source>
</evidence>
<dbReference type="GO" id="GO:0051673">
    <property type="term" value="P:disruption of plasma membrane integrity in another organism"/>
    <property type="evidence" value="ECO:0000318"/>
    <property type="project" value="GO_Central"/>
</dbReference>
<reference evidence="12" key="2">
    <citation type="submission" date="2025-08" db="UniProtKB">
        <authorList>
            <consortium name="Ensembl"/>
        </authorList>
    </citation>
    <scope>IDENTIFICATION</scope>
    <source>
        <strain evidence="12">Thoroughbred</strain>
    </source>
</reference>
<keyword evidence="5 10" id="KW-0732">Signal</keyword>